<dbReference type="AlphaFoldDB" id="M7YQP6"/>
<protein>
    <submittedName>
        <fullName evidence="1">Uncharacterized protein</fullName>
    </submittedName>
</protein>
<accession>M7YQP6</accession>
<dbReference type="EMBL" id="KD239837">
    <property type="protein sequence ID" value="EMS49757.1"/>
    <property type="molecule type" value="Genomic_DNA"/>
</dbReference>
<organism evidence="1">
    <name type="scientific">Triticum urartu</name>
    <name type="common">Red wild einkorn</name>
    <name type="synonym">Crithodium urartu</name>
    <dbReference type="NCBI Taxonomy" id="4572"/>
    <lineage>
        <taxon>Eukaryota</taxon>
        <taxon>Viridiplantae</taxon>
        <taxon>Streptophyta</taxon>
        <taxon>Embryophyta</taxon>
        <taxon>Tracheophyta</taxon>
        <taxon>Spermatophyta</taxon>
        <taxon>Magnoliopsida</taxon>
        <taxon>Liliopsida</taxon>
        <taxon>Poales</taxon>
        <taxon>Poaceae</taxon>
        <taxon>BOP clade</taxon>
        <taxon>Pooideae</taxon>
        <taxon>Triticodae</taxon>
        <taxon>Triticeae</taxon>
        <taxon>Triticinae</taxon>
        <taxon>Triticum</taxon>
    </lineage>
</organism>
<name>M7YQP6_TRIUA</name>
<reference evidence="1" key="1">
    <citation type="journal article" date="2013" name="Nature">
        <title>Draft genome of the wheat A-genome progenitor Triticum urartu.</title>
        <authorList>
            <person name="Ling H.Q."/>
            <person name="Zhao S."/>
            <person name="Liu D."/>
            <person name="Wang J."/>
            <person name="Sun H."/>
            <person name="Zhang C."/>
            <person name="Fan H."/>
            <person name="Li D."/>
            <person name="Dong L."/>
            <person name="Tao Y."/>
            <person name="Gao C."/>
            <person name="Wu H."/>
            <person name="Li Y."/>
            <person name="Cui Y."/>
            <person name="Guo X."/>
            <person name="Zheng S."/>
            <person name="Wang B."/>
            <person name="Yu K."/>
            <person name="Liang Q."/>
            <person name="Yang W."/>
            <person name="Lou X."/>
            <person name="Chen J."/>
            <person name="Feng M."/>
            <person name="Jian J."/>
            <person name="Zhang X."/>
            <person name="Luo G."/>
            <person name="Jiang Y."/>
            <person name="Liu J."/>
            <person name="Wang Z."/>
            <person name="Sha Y."/>
            <person name="Zhang B."/>
            <person name="Wu H."/>
            <person name="Tang D."/>
            <person name="Shen Q."/>
            <person name="Xue P."/>
            <person name="Zou S."/>
            <person name="Wang X."/>
            <person name="Liu X."/>
            <person name="Wang F."/>
            <person name="Yang Y."/>
            <person name="An X."/>
            <person name="Dong Z."/>
            <person name="Zhang K."/>
            <person name="Zhang X."/>
            <person name="Luo M.C."/>
            <person name="Dvorak J."/>
            <person name="Tong Y."/>
            <person name="Wang J."/>
            <person name="Yang H."/>
            <person name="Li Z."/>
            <person name="Wang D."/>
            <person name="Zhang A."/>
            <person name="Wang J."/>
        </authorList>
    </citation>
    <scope>NUCLEOTIDE SEQUENCE</scope>
</reference>
<gene>
    <name evidence="1" type="ORF">TRIUR3_29926</name>
</gene>
<proteinExistence type="predicted"/>
<evidence type="ECO:0000313" key="1">
    <source>
        <dbReference type="EMBL" id="EMS49757.1"/>
    </source>
</evidence>
<sequence length="109" mass="12210">MSTFDKPVMNQVTNVPGTELIPHPRCGQEVISDISTGGKRPGNRYYRRILWSSRQCWFFEWQEIYPAVLESVRSRSLPPPPSTASPGLLACSTGARVRKESESSPAILF</sequence>